<keyword evidence="2" id="KW-1185">Reference proteome</keyword>
<gene>
    <name evidence="1" type="ORF">P4I72_12805</name>
</gene>
<dbReference type="PANTHER" id="PTHR43394">
    <property type="entry name" value="ATP-DEPENDENT PERMEASE MDL1, MITOCHONDRIAL"/>
    <property type="match status" value="1"/>
</dbReference>
<dbReference type="PANTHER" id="PTHR43394:SF1">
    <property type="entry name" value="ATP-BINDING CASSETTE SUB-FAMILY B MEMBER 10, MITOCHONDRIAL"/>
    <property type="match status" value="1"/>
</dbReference>
<reference evidence="1 2" key="1">
    <citation type="submission" date="2023-03" db="EMBL/GenBank/DDBJ databases">
        <title>Bacillus Genome Sequencing.</title>
        <authorList>
            <person name="Dunlap C."/>
        </authorList>
    </citation>
    <scope>NUCLEOTIDE SEQUENCE [LARGE SCALE GENOMIC DNA]</scope>
    <source>
        <strain evidence="1 2">BD-533</strain>
    </source>
</reference>
<sequence length="88" mass="10042">MDSETEYQVKNAMQKLLSNRTTTTIIIAHRLSTIRDADLIVVMDKGKIVQMGHHDEIMKQEGLYPRLIRLQSQRGVPSLDNSFDTSVI</sequence>
<dbReference type="EMBL" id="JARLKY010000026">
    <property type="protein sequence ID" value="MEC0228004.1"/>
    <property type="molecule type" value="Genomic_DNA"/>
</dbReference>
<proteinExistence type="predicted"/>
<comment type="caution">
    <text evidence="1">The sequence shown here is derived from an EMBL/GenBank/DDBJ whole genome shotgun (WGS) entry which is preliminary data.</text>
</comment>
<dbReference type="InterPro" id="IPR039421">
    <property type="entry name" value="Type_1_exporter"/>
</dbReference>
<name>A0ABU6G1G2_9BACL</name>
<dbReference type="Proteomes" id="UP001338137">
    <property type="component" value="Unassembled WGS sequence"/>
</dbReference>
<dbReference type="SUPFAM" id="SSF52540">
    <property type="entry name" value="P-loop containing nucleoside triphosphate hydrolases"/>
    <property type="match status" value="1"/>
</dbReference>
<dbReference type="Gene3D" id="3.40.50.300">
    <property type="entry name" value="P-loop containing nucleotide triphosphate hydrolases"/>
    <property type="match status" value="1"/>
</dbReference>
<accession>A0ABU6G1G2</accession>
<dbReference type="InterPro" id="IPR027417">
    <property type="entry name" value="P-loop_NTPase"/>
</dbReference>
<evidence type="ECO:0008006" key="3">
    <source>
        <dbReference type="Google" id="ProtNLM"/>
    </source>
</evidence>
<evidence type="ECO:0000313" key="2">
    <source>
        <dbReference type="Proteomes" id="UP001338137"/>
    </source>
</evidence>
<protein>
    <recommendedName>
        <fullName evidence="3">ABC transporter ATP-binding protein</fullName>
    </recommendedName>
</protein>
<organism evidence="1 2">
    <name type="scientific">Paenibacillus alba</name>
    <dbReference type="NCBI Taxonomy" id="1197127"/>
    <lineage>
        <taxon>Bacteria</taxon>
        <taxon>Bacillati</taxon>
        <taxon>Bacillota</taxon>
        <taxon>Bacilli</taxon>
        <taxon>Bacillales</taxon>
        <taxon>Paenibacillaceae</taxon>
        <taxon>Paenibacillus</taxon>
    </lineage>
</organism>
<dbReference type="RefSeq" id="WP_326072291.1">
    <property type="nucleotide sequence ID" value="NZ_JARLKY010000026.1"/>
</dbReference>
<evidence type="ECO:0000313" key="1">
    <source>
        <dbReference type="EMBL" id="MEC0228004.1"/>
    </source>
</evidence>